<evidence type="ECO:0000313" key="1">
    <source>
        <dbReference type="EMBL" id="KAL0104420.1"/>
    </source>
</evidence>
<gene>
    <name evidence="1" type="ORF">PUN28_017271</name>
</gene>
<accession>A0AAW2END3</accession>
<dbReference type="Proteomes" id="UP001430953">
    <property type="component" value="Unassembled WGS sequence"/>
</dbReference>
<name>A0AAW2END3_9HYME</name>
<evidence type="ECO:0000313" key="2">
    <source>
        <dbReference type="Proteomes" id="UP001430953"/>
    </source>
</evidence>
<dbReference type="AlphaFoldDB" id="A0AAW2END3"/>
<comment type="caution">
    <text evidence="1">The sequence shown here is derived from an EMBL/GenBank/DDBJ whole genome shotgun (WGS) entry which is preliminary data.</text>
</comment>
<keyword evidence="2" id="KW-1185">Reference proteome</keyword>
<sequence>MRSHTILLLISHTDYSKPSNRVLQAGYTSKIHIEIVEQCDTRFNARLLTAANGRLYRNSRTCVSCSVAASVASLAKPSSYLSKAVSRSSKFCSNAETSCLAAASTAATFCVMDLTSRECVVSKIGTVSLLTLPPSPFRFC</sequence>
<proteinExistence type="predicted"/>
<protein>
    <submittedName>
        <fullName evidence="1">Uncharacterized protein</fullName>
    </submittedName>
</protein>
<organism evidence="1 2">
    <name type="scientific">Cardiocondyla obscurior</name>
    <dbReference type="NCBI Taxonomy" id="286306"/>
    <lineage>
        <taxon>Eukaryota</taxon>
        <taxon>Metazoa</taxon>
        <taxon>Ecdysozoa</taxon>
        <taxon>Arthropoda</taxon>
        <taxon>Hexapoda</taxon>
        <taxon>Insecta</taxon>
        <taxon>Pterygota</taxon>
        <taxon>Neoptera</taxon>
        <taxon>Endopterygota</taxon>
        <taxon>Hymenoptera</taxon>
        <taxon>Apocrita</taxon>
        <taxon>Aculeata</taxon>
        <taxon>Formicoidea</taxon>
        <taxon>Formicidae</taxon>
        <taxon>Myrmicinae</taxon>
        <taxon>Cardiocondyla</taxon>
    </lineage>
</organism>
<reference evidence="1 2" key="1">
    <citation type="submission" date="2023-03" db="EMBL/GenBank/DDBJ databases">
        <title>High recombination rates correlate with genetic variation in Cardiocondyla obscurior ants.</title>
        <authorList>
            <person name="Errbii M."/>
        </authorList>
    </citation>
    <scope>NUCLEOTIDE SEQUENCE [LARGE SCALE GENOMIC DNA]</scope>
    <source>
        <strain evidence="1">Alpha-2009</strain>
        <tissue evidence="1">Whole body</tissue>
    </source>
</reference>
<dbReference type="EMBL" id="JADYXP020000020">
    <property type="protein sequence ID" value="KAL0104420.1"/>
    <property type="molecule type" value="Genomic_DNA"/>
</dbReference>